<feature type="compositionally biased region" description="Polar residues" evidence="1">
    <location>
        <begin position="475"/>
        <end position="485"/>
    </location>
</feature>
<dbReference type="VEuPathDB" id="TriTrypDB:TvY486_0703970"/>
<dbReference type="AlphaFoldDB" id="G0TYL6"/>
<proteinExistence type="predicted"/>
<evidence type="ECO:0000256" key="1">
    <source>
        <dbReference type="SAM" id="MobiDB-lite"/>
    </source>
</evidence>
<dbReference type="EMBL" id="HE573023">
    <property type="protein sequence ID" value="CCC49063.1"/>
    <property type="molecule type" value="Genomic_DNA"/>
</dbReference>
<feature type="region of interest" description="Disordered" evidence="1">
    <location>
        <begin position="475"/>
        <end position="498"/>
    </location>
</feature>
<dbReference type="OMA" id="CRANNER"/>
<name>G0TYL6_TRYVY</name>
<feature type="region of interest" description="Disordered" evidence="1">
    <location>
        <begin position="374"/>
        <end position="396"/>
    </location>
</feature>
<gene>
    <name evidence="2" type="ORF">TVY486_0703970</name>
</gene>
<feature type="compositionally biased region" description="Polar residues" evidence="1">
    <location>
        <begin position="384"/>
        <end position="396"/>
    </location>
</feature>
<reference evidence="2" key="1">
    <citation type="journal article" date="2012" name="Proc. Natl. Acad. Sci. U.S.A.">
        <title>Antigenic diversity is generated by distinct evolutionary mechanisms in African trypanosome species.</title>
        <authorList>
            <person name="Jackson A.P."/>
            <person name="Berry A."/>
            <person name="Aslett M."/>
            <person name="Allison H.C."/>
            <person name="Burton P."/>
            <person name="Vavrova-Anderson J."/>
            <person name="Brown R."/>
            <person name="Browne H."/>
            <person name="Corton N."/>
            <person name="Hauser H."/>
            <person name="Gamble J."/>
            <person name="Gilderthorp R."/>
            <person name="Marcello L."/>
            <person name="McQuillan J."/>
            <person name="Otto T.D."/>
            <person name="Quail M.A."/>
            <person name="Sanders M.J."/>
            <person name="van Tonder A."/>
            <person name="Ginger M.L."/>
            <person name="Field M.C."/>
            <person name="Barry J.D."/>
            <person name="Hertz-Fowler C."/>
            <person name="Berriman M."/>
        </authorList>
    </citation>
    <scope>NUCLEOTIDE SEQUENCE</scope>
    <source>
        <strain evidence="2">Y486</strain>
    </source>
</reference>
<organism evidence="2">
    <name type="scientific">Trypanosoma vivax (strain Y486)</name>
    <dbReference type="NCBI Taxonomy" id="1055687"/>
    <lineage>
        <taxon>Eukaryota</taxon>
        <taxon>Discoba</taxon>
        <taxon>Euglenozoa</taxon>
        <taxon>Kinetoplastea</taxon>
        <taxon>Metakinetoplastina</taxon>
        <taxon>Trypanosomatida</taxon>
        <taxon>Trypanosomatidae</taxon>
        <taxon>Trypanosoma</taxon>
        <taxon>Duttonella</taxon>
    </lineage>
</organism>
<feature type="region of interest" description="Disordered" evidence="1">
    <location>
        <begin position="419"/>
        <end position="449"/>
    </location>
</feature>
<accession>G0TYL6</accession>
<protein>
    <submittedName>
        <fullName evidence="2">Putative immunodominant antigen</fullName>
    </submittedName>
</protein>
<sequence length="896" mass="98245">MTVTVDLFGLAKRESKEGSVWAADAAQFDEIPEAPRVFADSQCYITYTMKKRNALRVLQRSNLSKVSMRVHTTPIHMVRFVNYRSNVAASASENEFFVWHVVEVNAHDGIGGKADNTKLAINVYFKLSDQVTIPSFQFFINAENKRPDLLVLYDRQAAILDSSALIASYDGATLNATLKRDSTTLRALTRTVSEESLCSVGSGGWFAFTTGHGCVAACTLQHRSTPAWTCCEGEPVESLHLLDTPHIEGMTILLAGCSHTVYQWVLSGAAEPTLQRKFTANGTIVSLGGSRDTFALFDDKKQLAVVTLQTHEKFLCTHYVLPCQVRRGGVCFNSVGESGYFLVDKEDRLTLMHVKPADSTTGMTQRSNAGVLASAPANDVPSDGTPSNSKKLLTSVRQSPGTSIIASLVNQLGLHGVTSVEKPSESTSNPLRVSQHGESYGQGSRPATAALSVAKEEASNTTTATSLAQGAPLVSATSTGMAQRTTTEHAHASFTYPSNHGIIGTSSTATTRPALQNFSLPQAPTDGILAAAVHQAEEDVRQQLERLESVMTNTEQILKLAPETIRRAHQQLLDLSLEAQMTELQKQQQKDASSPTCSVFTAFEKSVLMSLLDPLTHNIAKGISQGVEEAVMVRLDYDVRNVLVNRTRSTQKQAVKTYLEDAVKESTSQFLAQTEQTIKNVVKGELADVFGHINSLLTTLTNENNRLRGEVDAIMGSGILKDLRNTREELRSLRETMSSQRATGVGQYGVSSFHGYQSPETILSTALSYVNNQEYHRGLEYVLLARQPTLLLQFFKTLQGAHEQLYSAIIEDNTISNETWCQVFICISEAPSTDEERRVVATVLADVLFEHEQLLQKARHDTKVTEILRSFVCNATAEVKNKSTIRMLKDLEKLLQ</sequence>
<evidence type="ECO:0000313" key="2">
    <source>
        <dbReference type="EMBL" id="CCC49063.1"/>
    </source>
</evidence>